<evidence type="ECO:0000256" key="8">
    <source>
        <dbReference type="ARBA" id="ARBA00023228"/>
    </source>
</evidence>
<evidence type="ECO:0000256" key="10">
    <source>
        <dbReference type="ARBA" id="ARBA00055929"/>
    </source>
</evidence>
<organism evidence="11 12">
    <name type="scientific">Urochloa decumbens</name>
    <dbReference type="NCBI Taxonomy" id="240449"/>
    <lineage>
        <taxon>Eukaryota</taxon>
        <taxon>Viridiplantae</taxon>
        <taxon>Streptophyta</taxon>
        <taxon>Embryophyta</taxon>
        <taxon>Tracheophyta</taxon>
        <taxon>Spermatophyta</taxon>
        <taxon>Magnoliopsida</taxon>
        <taxon>Liliopsida</taxon>
        <taxon>Poales</taxon>
        <taxon>Poaceae</taxon>
        <taxon>PACMAD clade</taxon>
        <taxon>Panicoideae</taxon>
        <taxon>Panicodae</taxon>
        <taxon>Paniceae</taxon>
        <taxon>Melinidinae</taxon>
        <taxon>Urochloa</taxon>
    </lineage>
</organism>
<comment type="subcellular location">
    <subcellularLocation>
        <location evidence="9">Lysosome membrane</location>
        <topology evidence="9">Peripheral membrane protein</topology>
    </subcellularLocation>
    <subcellularLocation>
        <location evidence="1">Secreted</location>
    </subcellularLocation>
</comment>
<dbReference type="Gene3D" id="3.20.20.80">
    <property type="entry name" value="Glycosidases"/>
    <property type="match status" value="1"/>
</dbReference>
<dbReference type="GO" id="GO:0005765">
    <property type="term" value="C:lysosomal membrane"/>
    <property type="evidence" value="ECO:0007669"/>
    <property type="project" value="UniProtKB-SubCell"/>
</dbReference>
<keyword evidence="4" id="KW-0732">Signal</keyword>
<evidence type="ECO:0000256" key="6">
    <source>
        <dbReference type="ARBA" id="ARBA00023136"/>
    </source>
</evidence>
<dbReference type="SUPFAM" id="SSF51445">
    <property type="entry name" value="(Trans)glycosidases"/>
    <property type="match status" value="1"/>
</dbReference>
<dbReference type="PANTHER" id="PTHR14363:SF30">
    <property type="entry name" value="PROTEIN 2, PUTATIVE, EXPRESSED-RELATED"/>
    <property type="match status" value="1"/>
</dbReference>
<keyword evidence="12" id="KW-1185">Reference proteome</keyword>
<evidence type="ECO:0000256" key="3">
    <source>
        <dbReference type="ARBA" id="ARBA00022525"/>
    </source>
</evidence>
<sequence length="578" mass="64359">MVSLSWHKQTAAARTVAALNREPGLHLHCLVSGRRRNMEVRLLLLALICLHSAPRWASAQQPEEATVIVKGSTKIAETDENYICATIDWWPPEKCNYNQCPWGQSSILNLDLDHPFLAQAIQAFDNLRIRLGGSLQDRVVYDVGTESPCSPFRNMSNGLFGFSVGCLGMDRWDKLNGLFQKTGAIVTFGVNALYGRYNVRRSIWAGKWNSTNAYDFVKYTISKGYPVGSWEFGNELSGHGIGAKVDAKLYGKDVIEFKSILQQLYKAPLSQPLLLAPGGFFDQQWYSQLLQTSGHGVVNALTHHVYNLGGGDDAHLIRKILDPKYLDRAEDTYRDMQLTIQRHGTWASAWVSESGGVFNNGGPQVSNTFINSIWYLDQLGMASKYNTKVFCRQTLIGGNYGLLDTQTFLPNPDYYSALLWNRLMGNGVLSIDTIAPRRLRAYAHCRRQQQGITLLLINLSNTTGYNVTLQNDINVSLGKRPDLEKRSSFTQRLKKAVSWLGSKSSSDTRKREEYHLTAKDGNLQSKTMLLNGVSLELGDDGSVPTMNPVLVAVDSPVYLAPTSIAFVVLPKFEAKACS</sequence>
<dbReference type="AlphaFoldDB" id="A0ABC8X5V3"/>
<comment type="function">
    <text evidence="10">Endoglycosidase which is a cell surface and extracellular matrix-degrading enzyme. Cleaves heparan sulfate proteoglycans (HSPGs) into heparan sulfate side chains and core proteoglycans.</text>
</comment>
<dbReference type="InterPro" id="IPR017853">
    <property type="entry name" value="GH"/>
</dbReference>
<evidence type="ECO:0008006" key="13">
    <source>
        <dbReference type="Google" id="ProtNLM"/>
    </source>
</evidence>
<evidence type="ECO:0000313" key="12">
    <source>
        <dbReference type="Proteomes" id="UP001497457"/>
    </source>
</evidence>
<proteinExistence type="inferred from homology"/>
<dbReference type="GO" id="GO:0005576">
    <property type="term" value="C:extracellular region"/>
    <property type="evidence" value="ECO:0007669"/>
    <property type="project" value="UniProtKB-SubCell"/>
</dbReference>
<evidence type="ECO:0000256" key="7">
    <source>
        <dbReference type="ARBA" id="ARBA00023180"/>
    </source>
</evidence>
<keyword evidence="6" id="KW-0472">Membrane</keyword>
<accession>A0ABC8X5V3</accession>
<reference evidence="12" key="1">
    <citation type="submission" date="2024-06" db="EMBL/GenBank/DDBJ databases">
        <authorList>
            <person name="Ryan C."/>
        </authorList>
    </citation>
    <scope>NUCLEOTIDE SEQUENCE [LARGE SCALE GENOMIC DNA]</scope>
</reference>
<protein>
    <recommendedName>
        <fullName evidence="13">Heparanase-like protein 1</fullName>
    </recommendedName>
</protein>
<comment type="similarity">
    <text evidence="2">Belongs to the glycosyl hydrolase 79 family.</text>
</comment>
<dbReference type="Proteomes" id="UP001497457">
    <property type="component" value="Chromosome 14rd"/>
</dbReference>
<evidence type="ECO:0000256" key="4">
    <source>
        <dbReference type="ARBA" id="ARBA00022729"/>
    </source>
</evidence>
<dbReference type="InterPro" id="IPR005199">
    <property type="entry name" value="Glyco_hydro_79"/>
</dbReference>
<evidence type="ECO:0000256" key="9">
    <source>
        <dbReference type="ARBA" id="ARBA00023765"/>
    </source>
</evidence>
<dbReference type="GO" id="GO:0016787">
    <property type="term" value="F:hydrolase activity"/>
    <property type="evidence" value="ECO:0007669"/>
    <property type="project" value="UniProtKB-KW"/>
</dbReference>
<keyword evidence="7" id="KW-0325">Glycoprotein</keyword>
<dbReference type="EMBL" id="OZ075124">
    <property type="protein sequence ID" value="CAL4921439.1"/>
    <property type="molecule type" value="Genomic_DNA"/>
</dbReference>
<evidence type="ECO:0000256" key="1">
    <source>
        <dbReference type="ARBA" id="ARBA00004613"/>
    </source>
</evidence>
<name>A0ABC8X5V3_9POAL</name>
<gene>
    <name evidence="11" type="ORF">URODEC1_LOCUS21042</name>
</gene>
<dbReference type="Pfam" id="PF03662">
    <property type="entry name" value="Glyco_hydro_79n"/>
    <property type="match status" value="1"/>
</dbReference>
<evidence type="ECO:0000256" key="5">
    <source>
        <dbReference type="ARBA" id="ARBA00022801"/>
    </source>
</evidence>
<reference evidence="11 12" key="2">
    <citation type="submission" date="2024-10" db="EMBL/GenBank/DDBJ databases">
        <authorList>
            <person name="Ryan C."/>
        </authorList>
    </citation>
    <scope>NUCLEOTIDE SEQUENCE [LARGE SCALE GENOMIC DNA]</scope>
</reference>
<evidence type="ECO:0000256" key="2">
    <source>
        <dbReference type="ARBA" id="ARBA00009800"/>
    </source>
</evidence>
<evidence type="ECO:0000313" key="11">
    <source>
        <dbReference type="EMBL" id="CAL4921439.1"/>
    </source>
</evidence>
<dbReference type="PANTHER" id="PTHR14363">
    <property type="entry name" value="HEPARANASE-RELATED"/>
    <property type="match status" value="1"/>
</dbReference>
<keyword evidence="8" id="KW-0458">Lysosome</keyword>
<dbReference type="FunFam" id="3.20.20.80:FF:000023">
    <property type="entry name" value="heparanase-like protein 3"/>
    <property type="match status" value="1"/>
</dbReference>
<keyword evidence="5" id="KW-0378">Hydrolase</keyword>
<keyword evidence="3" id="KW-0964">Secreted</keyword>